<dbReference type="PANTHER" id="PTHR35201:SF4">
    <property type="entry name" value="BETA-PINACENE SYNTHASE-RELATED"/>
    <property type="match status" value="1"/>
</dbReference>
<accession>A0A2R6RLX8</accession>
<dbReference type="Pfam" id="PF19086">
    <property type="entry name" value="Terpene_syn_C_2"/>
    <property type="match status" value="1"/>
</dbReference>
<dbReference type="EC" id="4.2.3.-" evidence="6"/>
<dbReference type="PANTHER" id="PTHR35201">
    <property type="entry name" value="TERPENE SYNTHASE"/>
    <property type="match status" value="1"/>
</dbReference>
<proteinExistence type="inferred from homology"/>
<keyword evidence="4 6" id="KW-0460">Magnesium</keyword>
<keyword evidence="5 6" id="KW-0456">Lyase</keyword>
<evidence type="ECO:0000256" key="4">
    <source>
        <dbReference type="ARBA" id="ARBA00022842"/>
    </source>
</evidence>
<dbReference type="InterPro" id="IPR008949">
    <property type="entry name" value="Isoprenoid_synthase_dom_sf"/>
</dbReference>
<dbReference type="AlphaFoldDB" id="A0A2R6RLX8"/>
<dbReference type="InterPro" id="IPR034686">
    <property type="entry name" value="Terpene_cyclase-like_2"/>
</dbReference>
<dbReference type="OrthoDB" id="3349471at2759"/>
<comment type="caution">
    <text evidence="7">The sequence shown here is derived from an EMBL/GenBank/DDBJ whole genome shotgun (WGS) entry which is preliminary data.</text>
</comment>
<evidence type="ECO:0000256" key="2">
    <source>
        <dbReference type="ARBA" id="ARBA00006333"/>
    </source>
</evidence>
<keyword evidence="3 6" id="KW-0479">Metal-binding</keyword>
<dbReference type="EMBL" id="MLYV02000221">
    <property type="protein sequence ID" value="PSS31034.1"/>
    <property type="molecule type" value="Genomic_DNA"/>
</dbReference>
<evidence type="ECO:0000256" key="1">
    <source>
        <dbReference type="ARBA" id="ARBA00001946"/>
    </source>
</evidence>
<evidence type="ECO:0000313" key="7">
    <source>
        <dbReference type="EMBL" id="PSS31034.1"/>
    </source>
</evidence>
<name>A0A2R6RLX8_9APHY</name>
<sequence length="408" mass="46028">MSLTRIGLVSSFPPVEGQSYPPTRRHPHWKVIYRLHDEWMMKYWPFDSEKKRARVPFLNLAGFTAWCSPAGDLYRSIWGARAIGVIFFTDDCLDTGKMFDRIPGCKKAVTGTGPLHPNDRVECCNDAVFRAMKATCHPRTFDQVVYLIHEWFDTHNHEPFIDVNQYLTARRLDSGLQVYHPLMREAEGIVCDHGGIANDLFSYAKEKLTDSDETNIMRILQDKEGLSYTQARDVVEELLRQKERDFVSAGLAVLQHPDLGLDDPEVRRWIASLQYCMGGLVAWSQESGRYNIGDVPGGVPFPSLPYAIEETPHEELVNDADETALREKVFDVHQIPAPDFSPDVTPIDKSQYYPSQHQQSVSGAIYPNGLNPNADTVGILGLTVEHGFERGQEDADKAMVQAGQTSRS</sequence>
<comment type="cofactor">
    <cofactor evidence="1 6">
        <name>Mg(2+)</name>
        <dbReference type="ChEBI" id="CHEBI:18420"/>
    </cofactor>
</comment>
<dbReference type="Gene3D" id="1.10.600.10">
    <property type="entry name" value="Farnesyl Diphosphate Synthase"/>
    <property type="match status" value="1"/>
</dbReference>
<evidence type="ECO:0000313" key="8">
    <source>
        <dbReference type="Proteomes" id="UP000186601"/>
    </source>
</evidence>
<keyword evidence="8" id="KW-1185">Reference proteome</keyword>
<comment type="similarity">
    <text evidence="2 6">Belongs to the terpene synthase family.</text>
</comment>
<dbReference type="SUPFAM" id="SSF48576">
    <property type="entry name" value="Terpenoid synthases"/>
    <property type="match status" value="1"/>
</dbReference>
<gene>
    <name evidence="7" type="ORF">PHLCEN_2v2366</name>
</gene>
<evidence type="ECO:0000256" key="6">
    <source>
        <dbReference type="RuleBase" id="RU366034"/>
    </source>
</evidence>
<dbReference type="STRING" id="98765.A0A2R6RLX8"/>
<reference evidence="7 8" key="1">
    <citation type="submission" date="2018-02" db="EMBL/GenBank/DDBJ databases">
        <title>Genome sequence of the basidiomycete white-rot fungus Phlebia centrifuga.</title>
        <authorList>
            <person name="Granchi Z."/>
            <person name="Peng M."/>
            <person name="de Vries R.P."/>
            <person name="Hilden K."/>
            <person name="Makela M.R."/>
            <person name="Grigoriev I."/>
            <person name="Riley R."/>
        </authorList>
    </citation>
    <scope>NUCLEOTIDE SEQUENCE [LARGE SCALE GENOMIC DNA]</scope>
    <source>
        <strain evidence="7 8">FBCC195</strain>
    </source>
</reference>
<dbReference type="Proteomes" id="UP000186601">
    <property type="component" value="Unassembled WGS sequence"/>
</dbReference>
<evidence type="ECO:0000256" key="5">
    <source>
        <dbReference type="ARBA" id="ARBA00023239"/>
    </source>
</evidence>
<protein>
    <recommendedName>
        <fullName evidence="6">Terpene synthase</fullName>
        <ecNumber evidence="6">4.2.3.-</ecNumber>
    </recommendedName>
</protein>
<dbReference type="GO" id="GO:0010333">
    <property type="term" value="F:terpene synthase activity"/>
    <property type="evidence" value="ECO:0007669"/>
    <property type="project" value="InterPro"/>
</dbReference>
<dbReference type="GO" id="GO:0008299">
    <property type="term" value="P:isoprenoid biosynthetic process"/>
    <property type="evidence" value="ECO:0007669"/>
    <property type="project" value="UniProtKB-ARBA"/>
</dbReference>
<evidence type="ECO:0000256" key="3">
    <source>
        <dbReference type="ARBA" id="ARBA00022723"/>
    </source>
</evidence>
<organism evidence="7 8">
    <name type="scientific">Hermanssonia centrifuga</name>
    <dbReference type="NCBI Taxonomy" id="98765"/>
    <lineage>
        <taxon>Eukaryota</taxon>
        <taxon>Fungi</taxon>
        <taxon>Dikarya</taxon>
        <taxon>Basidiomycota</taxon>
        <taxon>Agaricomycotina</taxon>
        <taxon>Agaricomycetes</taxon>
        <taxon>Polyporales</taxon>
        <taxon>Meruliaceae</taxon>
        <taxon>Hermanssonia</taxon>
    </lineage>
</organism>
<dbReference type="GO" id="GO:0046872">
    <property type="term" value="F:metal ion binding"/>
    <property type="evidence" value="ECO:0007669"/>
    <property type="project" value="UniProtKB-KW"/>
</dbReference>